<dbReference type="SUPFAM" id="SSF52096">
    <property type="entry name" value="ClpP/crotonase"/>
    <property type="match status" value="1"/>
</dbReference>
<comment type="caution">
    <text evidence="3">The sequence shown here is derived from an EMBL/GenBank/DDBJ whole genome shotgun (WGS) entry which is preliminary data.</text>
</comment>
<evidence type="ECO:0000313" key="4">
    <source>
        <dbReference type="Proteomes" id="UP000006316"/>
    </source>
</evidence>
<dbReference type="STRING" id="1117379.BABA_13802"/>
<dbReference type="Proteomes" id="UP000006316">
    <property type="component" value="Unassembled WGS sequence"/>
</dbReference>
<reference evidence="3 4" key="1">
    <citation type="journal article" date="2012" name="Front. Microbiol.">
        <title>Redundancy and modularity in membrane-associated dissimilatory nitrate reduction in Bacillus.</title>
        <authorList>
            <person name="Heylen K."/>
            <person name="Keltjens J."/>
        </authorList>
    </citation>
    <scope>NUCLEOTIDE SEQUENCE [LARGE SCALE GENOMIC DNA]</scope>
    <source>
        <strain evidence="4">LMG 21833T</strain>
    </source>
</reference>
<sequence>MFSKDSAVLYEVKDQIGVITINRPERRNAISIEVYEKLDYIWNTVDEDENVRVVIITAVGDKAFSAGMDLKEQAELSSQGKDMLQMVKDPMMQKMTEVKKPIIAAVNGIAAAGGFLLAQNADLRVASFNAGFSIREAKVGRGSPWAVPLLWMLPLNISMELTMTAEPISAERLYQLGFLNKLVEHDQLLSEAMKMARSIRDNAPLSVMASKQSLKDALDLGKTLGLKNANRIYEIVYSSQDAIEGPKAFAEKRKPNWQGR</sequence>
<evidence type="ECO:0000313" key="3">
    <source>
        <dbReference type="EMBL" id="EKN66967.1"/>
    </source>
</evidence>
<evidence type="ECO:0000256" key="2">
    <source>
        <dbReference type="ARBA" id="ARBA00023239"/>
    </source>
</evidence>
<dbReference type="Gene3D" id="1.10.12.10">
    <property type="entry name" value="Lyase 2-enoyl-coa Hydratase, Chain A, domain 2"/>
    <property type="match status" value="1"/>
</dbReference>
<dbReference type="InterPro" id="IPR001753">
    <property type="entry name" value="Enoyl-CoA_hydra/iso"/>
</dbReference>
<dbReference type="CDD" id="cd06558">
    <property type="entry name" value="crotonase-like"/>
    <property type="match status" value="1"/>
</dbReference>
<dbReference type="Gene3D" id="3.90.226.10">
    <property type="entry name" value="2-enoyl-CoA Hydratase, Chain A, domain 1"/>
    <property type="match status" value="1"/>
</dbReference>
<protein>
    <submittedName>
        <fullName evidence="3">Enoyl-CoA hydratase/isomerase</fullName>
    </submittedName>
</protein>
<dbReference type="EMBL" id="AJLS01000097">
    <property type="protein sequence ID" value="EKN66967.1"/>
    <property type="molecule type" value="Genomic_DNA"/>
</dbReference>
<dbReference type="OrthoDB" id="9775794at2"/>
<dbReference type="PATRIC" id="fig|1117379.3.peg.2848"/>
<organism evidence="3 4">
    <name type="scientific">Neobacillus bataviensis LMG 21833</name>
    <dbReference type="NCBI Taxonomy" id="1117379"/>
    <lineage>
        <taxon>Bacteria</taxon>
        <taxon>Bacillati</taxon>
        <taxon>Bacillota</taxon>
        <taxon>Bacilli</taxon>
        <taxon>Bacillales</taxon>
        <taxon>Bacillaceae</taxon>
        <taxon>Neobacillus</taxon>
    </lineage>
</organism>
<dbReference type="GO" id="GO:0006635">
    <property type="term" value="P:fatty acid beta-oxidation"/>
    <property type="evidence" value="ECO:0007669"/>
    <property type="project" value="TreeGrafter"/>
</dbReference>
<gene>
    <name evidence="3" type="ORF">BABA_13802</name>
</gene>
<name>K6D385_9BACI</name>
<evidence type="ECO:0000256" key="1">
    <source>
        <dbReference type="ARBA" id="ARBA00005254"/>
    </source>
</evidence>
<dbReference type="eggNOG" id="COG1024">
    <property type="taxonomic scope" value="Bacteria"/>
</dbReference>
<dbReference type="PANTHER" id="PTHR11941">
    <property type="entry name" value="ENOYL-COA HYDRATASE-RELATED"/>
    <property type="match status" value="1"/>
</dbReference>
<accession>K6D385</accession>
<keyword evidence="3" id="KW-0413">Isomerase</keyword>
<dbReference type="Pfam" id="PF00378">
    <property type="entry name" value="ECH_1"/>
    <property type="match status" value="1"/>
</dbReference>
<proteinExistence type="inferred from homology"/>
<dbReference type="PANTHER" id="PTHR11941:SF54">
    <property type="entry name" value="ENOYL-COA HYDRATASE, MITOCHONDRIAL"/>
    <property type="match status" value="1"/>
</dbReference>
<dbReference type="InterPro" id="IPR029045">
    <property type="entry name" value="ClpP/crotonase-like_dom_sf"/>
</dbReference>
<keyword evidence="4" id="KW-1185">Reference proteome</keyword>
<dbReference type="AlphaFoldDB" id="K6D385"/>
<dbReference type="InterPro" id="IPR014748">
    <property type="entry name" value="Enoyl-CoA_hydra_C"/>
</dbReference>
<dbReference type="GO" id="GO:0016853">
    <property type="term" value="F:isomerase activity"/>
    <property type="evidence" value="ECO:0007669"/>
    <property type="project" value="UniProtKB-KW"/>
</dbReference>
<comment type="similarity">
    <text evidence="1">Belongs to the enoyl-CoA hydratase/isomerase family.</text>
</comment>
<keyword evidence="2" id="KW-0456">Lyase</keyword>
<dbReference type="RefSeq" id="WP_007085759.1">
    <property type="nucleotide sequence ID" value="NZ_AJLS01000097.1"/>
</dbReference>
<dbReference type="GO" id="GO:0016829">
    <property type="term" value="F:lyase activity"/>
    <property type="evidence" value="ECO:0007669"/>
    <property type="project" value="UniProtKB-KW"/>
</dbReference>